<evidence type="ECO:0000313" key="2">
    <source>
        <dbReference type="EMBL" id="MCG7946713.1"/>
    </source>
</evidence>
<feature type="chain" id="PRO_5038343227" description="DUF4412 domain-containing protein" evidence="1">
    <location>
        <begin position="24"/>
        <end position="234"/>
    </location>
</feature>
<keyword evidence="1" id="KW-0732">Signal</keyword>
<feature type="signal peptide" evidence="1">
    <location>
        <begin position="1"/>
        <end position="23"/>
    </location>
</feature>
<evidence type="ECO:0000313" key="3">
    <source>
        <dbReference type="Proteomes" id="UP000886667"/>
    </source>
</evidence>
<evidence type="ECO:0000256" key="1">
    <source>
        <dbReference type="SAM" id="SignalP"/>
    </source>
</evidence>
<proteinExistence type="predicted"/>
<dbReference type="AlphaFoldDB" id="A0A9E4KEC2"/>
<name>A0A9E4KEC2_9GAMM</name>
<evidence type="ECO:0008006" key="4">
    <source>
        <dbReference type="Google" id="ProtNLM"/>
    </source>
</evidence>
<comment type="caution">
    <text evidence="2">The sequence shown here is derived from an EMBL/GenBank/DDBJ whole genome shotgun (WGS) entry which is preliminary data.</text>
</comment>
<reference evidence="2" key="1">
    <citation type="journal article" date="2021" name="Proc. Natl. Acad. Sci. U.S.A.">
        <title>Global biogeography of chemosynthetic symbionts reveals both localized and globally distributed symbiont groups. .</title>
        <authorList>
            <person name="Osvatic J.T."/>
            <person name="Wilkins L.G.E."/>
            <person name="Leibrecht L."/>
            <person name="Leray M."/>
            <person name="Zauner S."/>
            <person name="Polzin J."/>
            <person name="Camacho Y."/>
            <person name="Gros O."/>
            <person name="van Gils J.A."/>
            <person name="Eisen J.A."/>
            <person name="Petersen J.M."/>
            <person name="Yuen B."/>
        </authorList>
    </citation>
    <scope>NUCLEOTIDE SEQUENCE</scope>
    <source>
        <strain evidence="2">MAGclacostrist064TRANS</strain>
    </source>
</reference>
<accession>A0A9E4KEC2</accession>
<dbReference type="EMBL" id="JAEPCM010000343">
    <property type="protein sequence ID" value="MCG7946713.1"/>
    <property type="molecule type" value="Genomic_DNA"/>
</dbReference>
<sequence>MQKGMRVPLLLLVCLLQSTTLQAQTLQVQRLQYEVVEAGQTPYISRMLVTEQMVRIDQGSDTADFILFDRAEQVIYSVDSEERTVLVINPKPLKQPDTRLPDIKIQAKDVGEAPLVAGRKAQHWALLVNGQPCQEAMVLPETMAMSVAAQGEYLGLLAKQHKITMSGIPMAYRDDCADAIQVYAPDALLLKGLPLRLWDVNGNQQALTDYSESETVDEDLFNLPESFTRRPMPQ</sequence>
<organism evidence="2 3">
    <name type="scientific">Candidatus Thiodiazotropha taylori</name>
    <dbReference type="NCBI Taxonomy" id="2792791"/>
    <lineage>
        <taxon>Bacteria</taxon>
        <taxon>Pseudomonadati</taxon>
        <taxon>Pseudomonadota</taxon>
        <taxon>Gammaproteobacteria</taxon>
        <taxon>Chromatiales</taxon>
        <taxon>Sedimenticolaceae</taxon>
        <taxon>Candidatus Thiodiazotropha</taxon>
    </lineage>
</organism>
<protein>
    <recommendedName>
        <fullName evidence="4">DUF4412 domain-containing protein</fullName>
    </recommendedName>
</protein>
<dbReference type="Proteomes" id="UP000886667">
    <property type="component" value="Unassembled WGS sequence"/>
</dbReference>
<gene>
    <name evidence="2" type="ORF">JAZ07_10260</name>
</gene>